<dbReference type="SUPFAM" id="SSF102114">
    <property type="entry name" value="Radical SAM enzymes"/>
    <property type="match status" value="1"/>
</dbReference>
<proteinExistence type="predicted"/>
<dbReference type="AlphaFoldDB" id="X1A7F7"/>
<protein>
    <recommendedName>
        <fullName evidence="2">Radical SAM core domain-containing protein</fullName>
    </recommendedName>
</protein>
<dbReference type="InterPro" id="IPR013785">
    <property type="entry name" value="Aldolase_TIM"/>
</dbReference>
<dbReference type="PANTHER" id="PTHR43524:SF1">
    <property type="entry name" value="RADICAL SAM SUPERFAMILY PROTEIN"/>
    <property type="match status" value="1"/>
</dbReference>
<dbReference type="PANTHER" id="PTHR43524">
    <property type="entry name" value="RADICAL SAM SUPERFAMILY PROTEIN"/>
    <property type="match status" value="1"/>
</dbReference>
<reference evidence="1" key="1">
    <citation type="journal article" date="2014" name="Front. Microbiol.">
        <title>High frequency of phylogenetically diverse reductive dehalogenase-homologous genes in deep subseafloor sedimentary metagenomes.</title>
        <authorList>
            <person name="Kawai M."/>
            <person name="Futagami T."/>
            <person name="Toyoda A."/>
            <person name="Takaki Y."/>
            <person name="Nishi S."/>
            <person name="Hori S."/>
            <person name="Arai W."/>
            <person name="Tsubouchi T."/>
            <person name="Morono Y."/>
            <person name="Uchiyama I."/>
            <person name="Ito T."/>
            <person name="Fujiyama A."/>
            <person name="Inagaki F."/>
            <person name="Takami H."/>
        </authorList>
    </citation>
    <scope>NUCLEOTIDE SEQUENCE</scope>
    <source>
        <strain evidence="1">Expedition CK06-06</strain>
    </source>
</reference>
<evidence type="ECO:0008006" key="2">
    <source>
        <dbReference type="Google" id="ProtNLM"/>
    </source>
</evidence>
<sequence>MEHEVISKQIKRKKKQQIAELALAAKIAKERDGKPFIFHFLTTLKCNCRCETCLWKNNTKKDELILKEIKRIYLDAKEAGFLVTILWGGEPLIRK</sequence>
<feature type="non-terminal residue" evidence="1">
    <location>
        <position position="95"/>
    </location>
</feature>
<dbReference type="InterPro" id="IPR058240">
    <property type="entry name" value="rSAM_sf"/>
</dbReference>
<comment type="caution">
    <text evidence="1">The sequence shown here is derived from an EMBL/GenBank/DDBJ whole genome shotgun (WGS) entry which is preliminary data.</text>
</comment>
<organism evidence="1">
    <name type="scientific">marine sediment metagenome</name>
    <dbReference type="NCBI Taxonomy" id="412755"/>
    <lineage>
        <taxon>unclassified sequences</taxon>
        <taxon>metagenomes</taxon>
        <taxon>ecological metagenomes</taxon>
    </lineage>
</organism>
<gene>
    <name evidence="1" type="ORF">S01H4_20636</name>
</gene>
<dbReference type="EMBL" id="BART01009292">
    <property type="protein sequence ID" value="GAG66057.1"/>
    <property type="molecule type" value="Genomic_DNA"/>
</dbReference>
<dbReference type="Gene3D" id="3.20.20.70">
    <property type="entry name" value="Aldolase class I"/>
    <property type="match status" value="1"/>
</dbReference>
<accession>X1A7F7</accession>
<evidence type="ECO:0000313" key="1">
    <source>
        <dbReference type="EMBL" id="GAG66057.1"/>
    </source>
</evidence>
<name>X1A7F7_9ZZZZ</name>